<comment type="caution">
    <text evidence="2">The sequence shown here is derived from an EMBL/GenBank/DDBJ whole genome shotgun (WGS) entry which is preliminary data.</text>
</comment>
<dbReference type="EMBL" id="PKKO01000001">
    <property type="protein sequence ID" value="PKY73484.1"/>
    <property type="molecule type" value="Genomic_DNA"/>
</dbReference>
<gene>
    <name evidence="2" type="ORF">CYJ19_02560</name>
</gene>
<evidence type="ECO:0000313" key="2">
    <source>
        <dbReference type="EMBL" id="PKY73484.1"/>
    </source>
</evidence>
<accession>A0A2I1IQT6</accession>
<dbReference type="AlphaFoldDB" id="A0A2I1IQT6"/>
<keyword evidence="1" id="KW-0812">Transmembrane</keyword>
<keyword evidence="1" id="KW-1133">Transmembrane helix</keyword>
<dbReference type="GeneID" id="43840917"/>
<feature type="transmembrane region" description="Helical" evidence="1">
    <location>
        <begin position="60"/>
        <end position="79"/>
    </location>
</feature>
<name>A0A2I1IQT6_9ACTO</name>
<evidence type="ECO:0000256" key="1">
    <source>
        <dbReference type="SAM" id="Phobius"/>
    </source>
</evidence>
<organism evidence="2 3">
    <name type="scientific">Winkia neuii</name>
    <dbReference type="NCBI Taxonomy" id="33007"/>
    <lineage>
        <taxon>Bacteria</taxon>
        <taxon>Bacillati</taxon>
        <taxon>Actinomycetota</taxon>
        <taxon>Actinomycetes</taxon>
        <taxon>Actinomycetales</taxon>
        <taxon>Actinomycetaceae</taxon>
        <taxon>Winkia</taxon>
    </lineage>
</organism>
<keyword evidence="1" id="KW-0472">Membrane</keyword>
<feature type="transmembrane region" description="Helical" evidence="1">
    <location>
        <begin position="21"/>
        <end position="40"/>
    </location>
</feature>
<dbReference type="Proteomes" id="UP000235122">
    <property type="component" value="Unassembled WGS sequence"/>
</dbReference>
<protein>
    <submittedName>
        <fullName evidence="2">Uncharacterized protein</fullName>
    </submittedName>
</protein>
<proteinExistence type="predicted"/>
<keyword evidence="3" id="KW-1185">Reference proteome</keyword>
<evidence type="ECO:0000313" key="3">
    <source>
        <dbReference type="Proteomes" id="UP000235122"/>
    </source>
</evidence>
<sequence length="86" mass="9693">MRKTVALDNMKKPNYREPSMLKALVASALIILITPLPLALYMSGLDWVLHGISAVPKEFLATYFLELGILIIGIAVFKVREKFFNK</sequence>
<dbReference type="RefSeq" id="WP_024332161.1">
    <property type="nucleotide sequence ID" value="NZ_JASOXK010000010.1"/>
</dbReference>
<reference evidence="2 3" key="1">
    <citation type="submission" date="2017-12" db="EMBL/GenBank/DDBJ databases">
        <title>Phylogenetic diversity of female urinary microbiome.</title>
        <authorList>
            <person name="Thomas-White K."/>
            <person name="Wolfe A.J."/>
        </authorList>
    </citation>
    <scope>NUCLEOTIDE SEQUENCE [LARGE SCALE GENOMIC DNA]</scope>
    <source>
        <strain evidence="2 3">UMB0402</strain>
    </source>
</reference>